<dbReference type="CDD" id="cd05387">
    <property type="entry name" value="BY-kinase"/>
    <property type="match status" value="1"/>
</dbReference>
<dbReference type="SUPFAM" id="SSF52540">
    <property type="entry name" value="P-loop containing nucleoside triphosphate hydrolases"/>
    <property type="match status" value="1"/>
</dbReference>
<keyword evidence="5" id="KW-1185">Reference proteome</keyword>
<evidence type="ECO:0008006" key="6">
    <source>
        <dbReference type="Google" id="ProtNLM"/>
    </source>
</evidence>
<dbReference type="Proteomes" id="UP000321249">
    <property type="component" value="Unassembled WGS sequence"/>
</dbReference>
<dbReference type="AlphaFoldDB" id="A0A5C6TXC8"/>
<name>A0A5C6TXC8_9SPHN</name>
<dbReference type="InterPro" id="IPR050445">
    <property type="entry name" value="Bact_polysacc_biosynth/exp"/>
</dbReference>
<reference evidence="4 5" key="1">
    <citation type="journal article" date="2015" name="J. Microbiol.">
        <title>Sphingosinicella ginsenosidimutans sp. nov., with ginsenoside converting activity.</title>
        <authorList>
            <person name="Kim J.K."/>
            <person name="Kang M.S."/>
            <person name="Park S.C."/>
            <person name="Kim K.M."/>
            <person name="Choi K."/>
            <person name="Yoon M.H."/>
            <person name="Im W.T."/>
        </authorList>
    </citation>
    <scope>NUCLEOTIDE SEQUENCE [LARGE SCALE GENOMIC DNA]</scope>
    <source>
        <strain evidence="4 5">BS-11</strain>
    </source>
</reference>
<keyword evidence="2" id="KW-0067">ATP-binding</keyword>
<feature type="compositionally biased region" description="Pro residues" evidence="3">
    <location>
        <begin position="30"/>
        <end position="49"/>
    </location>
</feature>
<dbReference type="PANTHER" id="PTHR32309:SF31">
    <property type="entry name" value="CAPSULAR EXOPOLYSACCHARIDE FAMILY"/>
    <property type="match status" value="1"/>
</dbReference>
<evidence type="ECO:0000256" key="2">
    <source>
        <dbReference type="ARBA" id="ARBA00022840"/>
    </source>
</evidence>
<dbReference type="EMBL" id="VOQQ01000001">
    <property type="protein sequence ID" value="TXC64800.1"/>
    <property type="molecule type" value="Genomic_DNA"/>
</dbReference>
<dbReference type="InterPro" id="IPR005702">
    <property type="entry name" value="Wzc-like_C"/>
</dbReference>
<evidence type="ECO:0000313" key="4">
    <source>
        <dbReference type="EMBL" id="TXC64800.1"/>
    </source>
</evidence>
<dbReference type="OrthoDB" id="9775724at2"/>
<organism evidence="4 5">
    <name type="scientific">Allosphingosinicella ginsenosidimutans</name>
    <dbReference type="NCBI Taxonomy" id="1176539"/>
    <lineage>
        <taxon>Bacteria</taxon>
        <taxon>Pseudomonadati</taxon>
        <taxon>Pseudomonadota</taxon>
        <taxon>Alphaproteobacteria</taxon>
        <taxon>Sphingomonadales</taxon>
        <taxon>Sphingomonadaceae</taxon>
        <taxon>Allosphingosinicella</taxon>
    </lineage>
</organism>
<dbReference type="Gene3D" id="3.40.50.300">
    <property type="entry name" value="P-loop containing nucleotide triphosphate hydrolases"/>
    <property type="match status" value="1"/>
</dbReference>
<evidence type="ECO:0000256" key="1">
    <source>
        <dbReference type="ARBA" id="ARBA00022741"/>
    </source>
</evidence>
<evidence type="ECO:0000256" key="3">
    <source>
        <dbReference type="SAM" id="MobiDB-lite"/>
    </source>
</evidence>
<comment type="caution">
    <text evidence="4">The sequence shown here is derived from an EMBL/GenBank/DDBJ whole genome shotgun (WGS) entry which is preliminary data.</text>
</comment>
<dbReference type="PANTHER" id="PTHR32309">
    <property type="entry name" value="TYROSINE-PROTEIN KINASE"/>
    <property type="match status" value="1"/>
</dbReference>
<accession>A0A5C6TXC8</accession>
<proteinExistence type="predicted"/>
<dbReference type="RefSeq" id="WP_147044224.1">
    <property type="nucleotide sequence ID" value="NZ_BAABIR010000001.1"/>
</dbReference>
<sequence>MKHSRISFIERAAELTDFGAPLRAGAPSLEPAPEPVEPFEPASAPPPAPVEEARAQAPVVRDEAPSPVLSPMERRSEGERATVAIDRAALAEAGLIVPGGPVTGLAEEFRLVKRQLLATIERRVSQSPEKRRSVLVASGRPREGKSFCAVNLALSLAGERDTEVLLIDGDVAKHDMLALLGIETGPGLVDALADPATDPESLVIRTDVPGLSVLRAGRQASNIPELLASDRTRELLARLVEADPRRIILFDSPPVLMDSVAATLAAHVGQALVVVRADATIEADLRETVGLLSACDHVGLLLNGAGLSVTGRKFGAYYEGRDHAG</sequence>
<feature type="region of interest" description="Disordered" evidence="3">
    <location>
        <begin position="19"/>
        <end position="78"/>
    </location>
</feature>
<dbReference type="InterPro" id="IPR027417">
    <property type="entry name" value="P-loop_NTPase"/>
</dbReference>
<evidence type="ECO:0000313" key="5">
    <source>
        <dbReference type="Proteomes" id="UP000321249"/>
    </source>
</evidence>
<protein>
    <recommendedName>
        <fullName evidence="6">Capsular biosynthesis protein</fullName>
    </recommendedName>
</protein>
<keyword evidence="1" id="KW-0547">Nucleotide-binding</keyword>
<gene>
    <name evidence="4" type="ORF">FRZ32_14800</name>
</gene>